<evidence type="ECO:0000313" key="5">
    <source>
        <dbReference type="Proteomes" id="UP001168877"/>
    </source>
</evidence>
<comment type="caution">
    <text evidence="4">The sequence shown here is derived from an EMBL/GenBank/DDBJ whole genome shotgun (WGS) entry which is preliminary data.</text>
</comment>
<feature type="transmembrane region" description="Helical" evidence="3">
    <location>
        <begin position="65"/>
        <end position="85"/>
    </location>
</feature>
<keyword evidence="1" id="KW-0677">Repeat</keyword>
<gene>
    <name evidence="4" type="ORF">LWI29_021764</name>
</gene>
<evidence type="ECO:0000256" key="2">
    <source>
        <dbReference type="PROSITE-ProRule" id="PRU00708"/>
    </source>
</evidence>
<protein>
    <recommendedName>
        <fullName evidence="6">Pentatricopeptide repeat-containing protein</fullName>
    </recommendedName>
</protein>
<dbReference type="GO" id="GO:0003723">
    <property type="term" value="F:RNA binding"/>
    <property type="evidence" value="ECO:0007669"/>
    <property type="project" value="InterPro"/>
</dbReference>
<reference evidence="4" key="1">
    <citation type="journal article" date="2022" name="Plant J.">
        <title>Strategies of tolerance reflected in two North American maple genomes.</title>
        <authorList>
            <person name="McEvoy S.L."/>
            <person name="Sezen U.U."/>
            <person name="Trouern-Trend A."/>
            <person name="McMahon S.M."/>
            <person name="Schaberg P.G."/>
            <person name="Yang J."/>
            <person name="Wegrzyn J.L."/>
            <person name="Swenson N.G."/>
        </authorList>
    </citation>
    <scope>NUCLEOTIDE SEQUENCE</scope>
    <source>
        <strain evidence="4">NS2018</strain>
    </source>
</reference>
<evidence type="ECO:0000256" key="3">
    <source>
        <dbReference type="SAM" id="Phobius"/>
    </source>
</evidence>
<evidence type="ECO:0000256" key="1">
    <source>
        <dbReference type="ARBA" id="ARBA00022737"/>
    </source>
</evidence>
<dbReference type="NCBIfam" id="TIGR00756">
    <property type="entry name" value="PPR"/>
    <property type="match status" value="1"/>
</dbReference>
<dbReference type="PROSITE" id="PS51375">
    <property type="entry name" value="PPR"/>
    <property type="match status" value="1"/>
</dbReference>
<dbReference type="Proteomes" id="UP001168877">
    <property type="component" value="Unassembled WGS sequence"/>
</dbReference>
<keyword evidence="5" id="KW-1185">Reference proteome</keyword>
<dbReference type="InterPro" id="IPR046960">
    <property type="entry name" value="PPR_At4g14850-like_plant"/>
</dbReference>
<dbReference type="PANTHER" id="PTHR47926">
    <property type="entry name" value="PENTATRICOPEPTIDE REPEAT-CONTAINING PROTEIN"/>
    <property type="match status" value="1"/>
</dbReference>
<organism evidence="4 5">
    <name type="scientific">Acer saccharum</name>
    <name type="common">Sugar maple</name>
    <dbReference type="NCBI Taxonomy" id="4024"/>
    <lineage>
        <taxon>Eukaryota</taxon>
        <taxon>Viridiplantae</taxon>
        <taxon>Streptophyta</taxon>
        <taxon>Embryophyta</taxon>
        <taxon>Tracheophyta</taxon>
        <taxon>Spermatophyta</taxon>
        <taxon>Magnoliopsida</taxon>
        <taxon>eudicotyledons</taxon>
        <taxon>Gunneridae</taxon>
        <taxon>Pentapetalae</taxon>
        <taxon>rosids</taxon>
        <taxon>malvids</taxon>
        <taxon>Sapindales</taxon>
        <taxon>Sapindaceae</taxon>
        <taxon>Hippocastanoideae</taxon>
        <taxon>Acereae</taxon>
        <taxon>Acer</taxon>
    </lineage>
</organism>
<keyword evidence="3" id="KW-1133">Transmembrane helix</keyword>
<dbReference type="GO" id="GO:0009451">
    <property type="term" value="P:RNA modification"/>
    <property type="evidence" value="ECO:0007669"/>
    <property type="project" value="InterPro"/>
</dbReference>
<dbReference type="Pfam" id="PF13041">
    <property type="entry name" value="PPR_2"/>
    <property type="match status" value="1"/>
</dbReference>
<reference evidence="4" key="2">
    <citation type="submission" date="2023-06" db="EMBL/GenBank/DDBJ databases">
        <authorList>
            <person name="Swenson N.G."/>
            <person name="Wegrzyn J.L."/>
            <person name="Mcevoy S.L."/>
        </authorList>
    </citation>
    <scope>NUCLEOTIDE SEQUENCE</scope>
    <source>
        <strain evidence="4">NS2018</strain>
        <tissue evidence="4">Leaf</tissue>
    </source>
</reference>
<name>A0AA39SZD0_ACESA</name>
<keyword evidence="3" id="KW-0472">Membrane</keyword>
<dbReference type="InterPro" id="IPR002885">
    <property type="entry name" value="PPR_rpt"/>
</dbReference>
<dbReference type="Gene3D" id="1.25.40.10">
    <property type="entry name" value="Tetratricopeptide repeat domain"/>
    <property type="match status" value="1"/>
</dbReference>
<dbReference type="InterPro" id="IPR011990">
    <property type="entry name" value="TPR-like_helical_dom_sf"/>
</dbReference>
<evidence type="ECO:0000313" key="4">
    <source>
        <dbReference type="EMBL" id="KAK0601159.1"/>
    </source>
</evidence>
<dbReference type="EMBL" id="JAUESC010000003">
    <property type="protein sequence ID" value="KAK0601159.1"/>
    <property type="molecule type" value="Genomic_DNA"/>
</dbReference>
<dbReference type="AlphaFoldDB" id="A0AA39SZD0"/>
<proteinExistence type="predicted"/>
<sequence length="132" mass="14590">MNVVTALIDMYAKLGDIDSGRRIFVEASEKDVILWNCMIDKYAKSGLIEESIDLLRLMKLEQVKVNSSTLVGLLAACAASGSLTLGQCIADYVEDEVLALDANLGTAWLICTLNVGIWIRQLTFFKGWRAKM</sequence>
<keyword evidence="3" id="KW-0812">Transmembrane</keyword>
<feature type="transmembrane region" description="Helical" evidence="3">
    <location>
        <begin position="105"/>
        <end position="125"/>
    </location>
</feature>
<evidence type="ECO:0008006" key="6">
    <source>
        <dbReference type="Google" id="ProtNLM"/>
    </source>
</evidence>
<accession>A0AA39SZD0</accession>
<feature type="repeat" description="PPR" evidence="2">
    <location>
        <begin position="31"/>
        <end position="65"/>
    </location>
</feature>